<comment type="subcellular location">
    <subcellularLocation>
        <location evidence="5 6">Cell membrane</location>
        <topology evidence="5 6">Multi-pass membrane protein</topology>
    </subcellularLocation>
    <subcellularLocation>
        <location evidence="1">Membrane</location>
        <topology evidence="1">Multi-pass membrane protein</topology>
    </subcellularLocation>
</comment>
<proteinExistence type="inferred from homology"/>
<dbReference type="PANTHER" id="PTHR11432">
    <property type="entry name" value="NADH DEHYDROGENASE SUBUNIT 1"/>
    <property type="match status" value="1"/>
</dbReference>
<evidence type="ECO:0000256" key="6">
    <source>
        <dbReference type="RuleBase" id="RU000471"/>
    </source>
</evidence>
<comment type="function">
    <text evidence="5">NDH-1 shuttles electrons from NADH, via FMN and iron-sulfur (Fe-S) centers, to quinones in the respiratory chain. The immediate electron acceptor for the enzyme in this species is believed to be ubiquinone. Couples the redox reaction to proton translocation (for every two electrons transferred, four hydrogen ions are translocated across the cytoplasmic membrane), and thus conserves the redox energy in a proton gradient. This subunit may bind ubiquinone.</text>
</comment>
<feature type="transmembrane region" description="Helical" evidence="5">
    <location>
        <begin position="249"/>
        <end position="269"/>
    </location>
</feature>
<evidence type="ECO:0000313" key="7">
    <source>
        <dbReference type="EMBL" id="ATL49784.1"/>
    </source>
</evidence>
<feature type="transmembrane region" description="Helical" evidence="5">
    <location>
        <begin position="118"/>
        <end position="139"/>
    </location>
</feature>
<dbReference type="SUPFAM" id="SSF161070">
    <property type="entry name" value="SNF-like"/>
    <property type="match status" value="1"/>
</dbReference>
<organism evidence="7 8">
    <name type="scientific">Chitinophaga caeni</name>
    <dbReference type="NCBI Taxonomy" id="2029983"/>
    <lineage>
        <taxon>Bacteria</taxon>
        <taxon>Pseudomonadati</taxon>
        <taxon>Bacteroidota</taxon>
        <taxon>Chitinophagia</taxon>
        <taxon>Chitinophagales</taxon>
        <taxon>Chitinophagaceae</taxon>
        <taxon>Chitinophaga</taxon>
    </lineage>
</organism>
<dbReference type="KEGG" id="cbae:COR50_08760"/>
<keyword evidence="8" id="KW-1185">Reference proteome</keyword>
<dbReference type="PROSITE" id="PS00668">
    <property type="entry name" value="COMPLEX1_ND1_2"/>
    <property type="match status" value="1"/>
</dbReference>
<name>A0A291R103_9BACT</name>
<reference evidence="7 8" key="1">
    <citation type="submission" date="2017-10" db="EMBL/GenBank/DDBJ databases">
        <title>Paenichitinophaga pekingensis gen. nov., sp. nov., isolated from activated sludge.</title>
        <authorList>
            <person name="Jin D."/>
            <person name="Kong X."/>
            <person name="Deng Y."/>
            <person name="Bai Z."/>
        </authorList>
    </citation>
    <scope>NUCLEOTIDE SEQUENCE [LARGE SCALE GENOMIC DNA]</scope>
    <source>
        <strain evidence="7 8">13</strain>
    </source>
</reference>
<evidence type="ECO:0000256" key="4">
    <source>
        <dbReference type="ARBA" id="ARBA00023136"/>
    </source>
</evidence>
<keyword evidence="5" id="KW-0830">Ubiquinone</keyword>
<dbReference type="GO" id="GO:0048038">
    <property type="term" value="F:quinone binding"/>
    <property type="evidence" value="ECO:0007669"/>
    <property type="project" value="UniProtKB-KW"/>
</dbReference>
<dbReference type="HAMAP" id="MF_01350">
    <property type="entry name" value="NDH1_NuoH"/>
    <property type="match status" value="1"/>
</dbReference>
<keyword evidence="5" id="KW-0874">Quinone</keyword>
<accession>A0A291R103</accession>
<evidence type="ECO:0000256" key="1">
    <source>
        <dbReference type="ARBA" id="ARBA00004141"/>
    </source>
</evidence>
<evidence type="ECO:0000313" key="8">
    <source>
        <dbReference type="Proteomes" id="UP000220133"/>
    </source>
</evidence>
<dbReference type="OrthoDB" id="9803734at2"/>
<comment type="catalytic activity">
    <reaction evidence="5">
        <text>a quinone + NADH + 5 H(+)(in) = a quinol + NAD(+) + 4 H(+)(out)</text>
        <dbReference type="Rhea" id="RHEA:57888"/>
        <dbReference type="ChEBI" id="CHEBI:15378"/>
        <dbReference type="ChEBI" id="CHEBI:24646"/>
        <dbReference type="ChEBI" id="CHEBI:57540"/>
        <dbReference type="ChEBI" id="CHEBI:57945"/>
        <dbReference type="ChEBI" id="CHEBI:132124"/>
    </reaction>
</comment>
<dbReference type="GO" id="GO:0009060">
    <property type="term" value="P:aerobic respiration"/>
    <property type="evidence" value="ECO:0007669"/>
    <property type="project" value="TreeGrafter"/>
</dbReference>
<keyword evidence="5" id="KW-1278">Translocase</keyword>
<dbReference type="EC" id="7.1.1.-" evidence="5"/>
<keyword evidence="5 6" id="KW-0520">NAD</keyword>
<keyword evidence="5" id="KW-1003">Cell membrane</keyword>
<feature type="transmembrane region" description="Helical" evidence="5">
    <location>
        <begin position="323"/>
        <end position="341"/>
    </location>
</feature>
<evidence type="ECO:0000256" key="2">
    <source>
        <dbReference type="ARBA" id="ARBA00022692"/>
    </source>
</evidence>
<dbReference type="GO" id="GO:0016655">
    <property type="term" value="F:oxidoreductase activity, acting on NAD(P)H, quinone or similar compound as acceptor"/>
    <property type="evidence" value="ECO:0007669"/>
    <property type="project" value="UniProtKB-UniRule"/>
</dbReference>
<dbReference type="Pfam" id="PF00146">
    <property type="entry name" value="NADHdh"/>
    <property type="match status" value="1"/>
</dbReference>
<keyword evidence="3 5" id="KW-1133">Transmembrane helix</keyword>
<feature type="transmembrane region" description="Helical" evidence="5">
    <location>
        <begin position="281"/>
        <end position="303"/>
    </location>
</feature>
<feature type="transmembrane region" description="Helical" evidence="5">
    <location>
        <begin position="192"/>
        <end position="212"/>
    </location>
</feature>
<comment type="similarity">
    <text evidence="5 6">Belongs to the complex I subunit 1 family.</text>
</comment>
<evidence type="ECO:0000256" key="3">
    <source>
        <dbReference type="ARBA" id="ARBA00022989"/>
    </source>
</evidence>
<dbReference type="Proteomes" id="UP000220133">
    <property type="component" value="Chromosome"/>
</dbReference>
<dbReference type="InterPro" id="IPR018086">
    <property type="entry name" value="NADH_UbQ_OxRdtase_su1_CS"/>
</dbReference>
<feature type="transmembrane region" description="Helical" evidence="5">
    <location>
        <begin position="76"/>
        <end position="98"/>
    </location>
</feature>
<feature type="transmembrane region" description="Helical" evidence="5">
    <location>
        <begin position="160"/>
        <end position="180"/>
    </location>
</feature>
<keyword evidence="2 5" id="KW-0812">Transmembrane</keyword>
<dbReference type="GO" id="GO:0003954">
    <property type="term" value="F:NADH dehydrogenase activity"/>
    <property type="evidence" value="ECO:0007669"/>
    <property type="project" value="TreeGrafter"/>
</dbReference>
<protein>
    <recommendedName>
        <fullName evidence="5">NADH-quinone oxidoreductase subunit H</fullName>
        <ecNumber evidence="5">7.1.1.-</ecNumber>
    </recommendedName>
    <alternativeName>
        <fullName evidence="5">NADH dehydrogenase I subunit H</fullName>
    </alternativeName>
    <alternativeName>
        <fullName evidence="5">NDH-1 subunit H</fullName>
    </alternativeName>
</protein>
<evidence type="ECO:0000256" key="5">
    <source>
        <dbReference type="HAMAP-Rule" id="MF_01350"/>
    </source>
</evidence>
<comment type="subunit">
    <text evidence="5">NDH-1 is composed of 14 different subunits. Subunits NuoA, H, J, K, L, M, N constitute the membrane sector of the complex.</text>
</comment>
<feature type="transmembrane region" description="Helical" evidence="5">
    <location>
        <begin position="6"/>
        <end position="26"/>
    </location>
</feature>
<sequence length="343" mass="38230">MEWAFILEKILLISAILGISLLIAMYETWAERKVAAWIQDRRGPSRAGPLGLLQPLADGGKLFFKEEIIPANSNRFLFILGPSLAMLVACMTGAVIPWGDTLHFGDYSVSLQVADVNIGVLYIFAIVSFGVYGIMLGGWASNNKYSLLAAIRGASQIISYELAMGLALIALLMVTGTLSLKEIVEQQRPGILSWNVVAQPLGFIIFLICAFAECNRAPFDLPEAENELNGGYHLEYSSMKLGFFLFAEYINMFVSSALMATLYFGGYSFPGMDSLPFSPNVITLLGVGALFIKTFIFIFFFMWVRWTLPRFRYDQLMDLGWKVLIPLSLINMLLTGAFILWRQ</sequence>
<dbReference type="PANTHER" id="PTHR11432:SF3">
    <property type="entry name" value="NADH-UBIQUINONE OXIDOREDUCTASE CHAIN 1"/>
    <property type="match status" value="1"/>
</dbReference>
<dbReference type="AlphaFoldDB" id="A0A291R103"/>
<dbReference type="InterPro" id="IPR037272">
    <property type="entry name" value="SNS_sf"/>
</dbReference>
<dbReference type="InterPro" id="IPR001694">
    <property type="entry name" value="NADH_UbQ_OxRdtase_su1/FPO"/>
</dbReference>
<keyword evidence="4 5" id="KW-0472">Membrane</keyword>
<gene>
    <name evidence="5" type="primary">nuoH</name>
    <name evidence="7" type="ORF">COR50_08760</name>
</gene>
<dbReference type="NCBIfam" id="NF004741">
    <property type="entry name" value="PRK06076.1-2"/>
    <property type="match status" value="1"/>
</dbReference>
<dbReference type="EMBL" id="CP023777">
    <property type="protein sequence ID" value="ATL49784.1"/>
    <property type="molecule type" value="Genomic_DNA"/>
</dbReference>
<dbReference type="GO" id="GO:0005886">
    <property type="term" value="C:plasma membrane"/>
    <property type="evidence" value="ECO:0007669"/>
    <property type="project" value="UniProtKB-SubCell"/>
</dbReference>